<comment type="caution">
    <text evidence="1">The sequence shown here is derived from an EMBL/GenBank/DDBJ whole genome shotgun (WGS) entry which is preliminary data.</text>
</comment>
<accession>A0A0J0YSV6</accession>
<name>A0A0J0YSV6_9NEIS</name>
<dbReference type="RefSeq" id="WP_047760462.1">
    <property type="nucleotide sequence ID" value="NZ_CP091510.1"/>
</dbReference>
<organism evidence="1 2">
    <name type="scientific">Neisseria arctica</name>
    <dbReference type="NCBI Taxonomy" id="1470200"/>
    <lineage>
        <taxon>Bacteria</taxon>
        <taxon>Pseudomonadati</taxon>
        <taxon>Pseudomonadota</taxon>
        <taxon>Betaproteobacteria</taxon>
        <taxon>Neisseriales</taxon>
        <taxon>Neisseriaceae</taxon>
        <taxon>Neisseria</taxon>
    </lineage>
</organism>
<sequence>MDKLNQIERVNSQLASDWIIKWAEKKLSPLEAKEAAGNTQYQAENPEAGFFDSIDFDPLSKEERETYRRLLNIIIRRTEQIEKKKQAIINNLSWQEAEQLVIS</sequence>
<gene>
    <name evidence="1" type="ORF">PL75_03100</name>
</gene>
<dbReference type="PATRIC" id="fig|1470200.3.peg.1730"/>
<dbReference type="EMBL" id="JTDO01000004">
    <property type="protein sequence ID" value="KLT73235.1"/>
    <property type="molecule type" value="Genomic_DNA"/>
</dbReference>
<dbReference type="AlphaFoldDB" id="A0A0J0YSV6"/>
<proteinExistence type="predicted"/>
<reference evidence="1 2" key="1">
    <citation type="submission" date="2014-11" db="EMBL/GenBank/DDBJ databases">
        <title>Genome of a novel goose pathogen.</title>
        <authorList>
            <person name="Hansen C.M."/>
            <person name="Hueffer K."/>
            <person name="Choi S.C."/>
        </authorList>
    </citation>
    <scope>NUCLEOTIDE SEQUENCE [LARGE SCALE GENOMIC DNA]</scope>
    <source>
        <strain evidence="1 2">KH1503</strain>
    </source>
</reference>
<dbReference type="Proteomes" id="UP000036027">
    <property type="component" value="Unassembled WGS sequence"/>
</dbReference>
<protein>
    <submittedName>
        <fullName evidence="1">Uncharacterized protein</fullName>
    </submittedName>
</protein>
<dbReference type="STRING" id="1470200.PL75_03100"/>
<evidence type="ECO:0000313" key="1">
    <source>
        <dbReference type="EMBL" id="KLT73235.1"/>
    </source>
</evidence>
<keyword evidence="2" id="KW-1185">Reference proteome</keyword>
<evidence type="ECO:0000313" key="2">
    <source>
        <dbReference type="Proteomes" id="UP000036027"/>
    </source>
</evidence>